<organism evidence="1">
    <name type="scientific">Anguilla anguilla</name>
    <name type="common">European freshwater eel</name>
    <name type="synonym">Muraena anguilla</name>
    <dbReference type="NCBI Taxonomy" id="7936"/>
    <lineage>
        <taxon>Eukaryota</taxon>
        <taxon>Metazoa</taxon>
        <taxon>Chordata</taxon>
        <taxon>Craniata</taxon>
        <taxon>Vertebrata</taxon>
        <taxon>Euteleostomi</taxon>
        <taxon>Actinopterygii</taxon>
        <taxon>Neopterygii</taxon>
        <taxon>Teleostei</taxon>
        <taxon>Anguilliformes</taxon>
        <taxon>Anguillidae</taxon>
        <taxon>Anguilla</taxon>
    </lineage>
</organism>
<sequence>MFPCSPGPGTLFHFLVLSKSCAPLLVIAR</sequence>
<reference evidence="1" key="1">
    <citation type="submission" date="2014-11" db="EMBL/GenBank/DDBJ databases">
        <authorList>
            <person name="Amaro Gonzalez C."/>
        </authorList>
    </citation>
    <scope>NUCLEOTIDE SEQUENCE</scope>
</reference>
<dbReference type="EMBL" id="GBXM01027702">
    <property type="protein sequence ID" value="JAH80875.1"/>
    <property type="molecule type" value="Transcribed_RNA"/>
</dbReference>
<proteinExistence type="predicted"/>
<dbReference type="AlphaFoldDB" id="A0A0E9VU65"/>
<protein>
    <submittedName>
        <fullName evidence="1">Uncharacterized protein</fullName>
    </submittedName>
</protein>
<name>A0A0E9VU65_ANGAN</name>
<accession>A0A0E9VU65</accession>
<reference evidence="1" key="2">
    <citation type="journal article" date="2015" name="Fish Shellfish Immunol.">
        <title>Early steps in the European eel (Anguilla anguilla)-Vibrio vulnificus interaction in the gills: Role of the RtxA13 toxin.</title>
        <authorList>
            <person name="Callol A."/>
            <person name="Pajuelo D."/>
            <person name="Ebbesson L."/>
            <person name="Teles M."/>
            <person name="MacKenzie S."/>
            <person name="Amaro C."/>
        </authorList>
    </citation>
    <scope>NUCLEOTIDE SEQUENCE</scope>
</reference>
<evidence type="ECO:0000313" key="1">
    <source>
        <dbReference type="EMBL" id="JAH80875.1"/>
    </source>
</evidence>